<protein>
    <recommendedName>
        <fullName evidence="1">ISXO2-like transposase domain-containing protein</fullName>
    </recommendedName>
</protein>
<name>A0A3M9MUA4_9BACT</name>
<keyword evidence="3" id="KW-1185">Reference proteome</keyword>
<feature type="domain" description="ISXO2-like transposase" evidence="1">
    <location>
        <begin position="2"/>
        <end position="36"/>
    </location>
</feature>
<sequence>MEGFWSQLKRGIYGIYHSVSPKHLHRYCHEFGYRYNYRTITYCTRFEDAVSKVGNTRITYDNLIA</sequence>
<gene>
    <name evidence="2" type="ORF">EFA69_19765</name>
</gene>
<accession>A0A3M9MUA4</accession>
<dbReference type="Pfam" id="PF12762">
    <property type="entry name" value="DDE_Tnp_IS1595"/>
    <property type="match status" value="1"/>
</dbReference>
<evidence type="ECO:0000313" key="2">
    <source>
        <dbReference type="EMBL" id="RNI28473.1"/>
    </source>
</evidence>
<dbReference type="OrthoDB" id="1023020at2"/>
<dbReference type="AlphaFoldDB" id="A0A3M9MUA4"/>
<reference evidence="2 3" key="1">
    <citation type="submission" date="2018-11" db="EMBL/GenBank/DDBJ databases">
        <title>Rufibacter latericius sp. nov., isolated from water in Baiyang Lake.</title>
        <authorList>
            <person name="Yang Y."/>
        </authorList>
    </citation>
    <scope>NUCLEOTIDE SEQUENCE [LARGE SCALE GENOMIC DNA]</scope>
    <source>
        <strain evidence="2 3">MCC P1</strain>
    </source>
</reference>
<dbReference type="InterPro" id="IPR024445">
    <property type="entry name" value="Tnp_ISXO2-like"/>
</dbReference>
<proteinExistence type="predicted"/>
<dbReference type="Proteomes" id="UP000271010">
    <property type="component" value="Unassembled WGS sequence"/>
</dbReference>
<evidence type="ECO:0000259" key="1">
    <source>
        <dbReference type="Pfam" id="PF12762"/>
    </source>
</evidence>
<dbReference type="EMBL" id="RJJE01000017">
    <property type="protein sequence ID" value="RNI28473.1"/>
    <property type="molecule type" value="Genomic_DNA"/>
</dbReference>
<organism evidence="2 3">
    <name type="scientific">Rufibacter immobilis</name>
    <dbReference type="NCBI Taxonomy" id="1348778"/>
    <lineage>
        <taxon>Bacteria</taxon>
        <taxon>Pseudomonadati</taxon>
        <taxon>Bacteroidota</taxon>
        <taxon>Cytophagia</taxon>
        <taxon>Cytophagales</taxon>
        <taxon>Hymenobacteraceae</taxon>
        <taxon>Rufibacter</taxon>
    </lineage>
</organism>
<evidence type="ECO:0000313" key="3">
    <source>
        <dbReference type="Proteomes" id="UP000271010"/>
    </source>
</evidence>
<comment type="caution">
    <text evidence="2">The sequence shown here is derived from an EMBL/GenBank/DDBJ whole genome shotgun (WGS) entry which is preliminary data.</text>
</comment>